<dbReference type="AlphaFoldDB" id="A0AAV7WWF5"/>
<reference evidence="2" key="1">
    <citation type="journal article" date="2022" name="bioRxiv">
        <title>Sequencing and chromosome-scale assembly of the giantPleurodeles waltlgenome.</title>
        <authorList>
            <person name="Brown T."/>
            <person name="Elewa A."/>
            <person name="Iarovenko S."/>
            <person name="Subramanian E."/>
            <person name="Araus A.J."/>
            <person name="Petzold A."/>
            <person name="Susuki M."/>
            <person name="Suzuki K.-i.T."/>
            <person name="Hayashi T."/>
            <person name="Toyoda A."/>
            <person name="Oliveira C."/>
            <person name="Osipova E."/>
            <person name="Leigh N.D."/>
            <person name="Simon A."/>
            <person name="Yun M.H."/>
        </authorList>
    </citation>
    <scope>NUCLEOTIDE SEQUENCE</scope>
    <source>
        <strain evidence="2">20211129_DDA</strain>
        <tissue evidence="2">Liver</tissue>
    </source>
</reference>
<evidence type="ECO:0000313" key="3">
    <source>
        <dbReference type="Proteomes" id="UP001066276"/>
    </source>
</evidence>
<evidence type="ECO:0000256" key="1">
    <source>
        <dbReference type="SAM" id="MobiDB-lite"/>
    </source>
</evidence>
<evidence type="ECO:0000313" key="2">
    <source>
        <dbReference type="EMBL" id="KAJ1217619.1"/>
    </source>
</evidence>
<organism evidence="2 3">
    <name type="scientific">Pleurodeles waltl</name>
    <name type="common">Iberian ribbed newt</name>
    <dbReference type="NCBI Taxonomy" id="8319"/>
    <lineage>
        <taxon>Eukaryota</taxon>
        <taxon>Metazoa</taxon>
        <taxon>Chordata</taxon>
        <taxon>Craniata</taxon>
        <taxon>Vertebrata</taxon>
        <taxon>Euteleostomi</taxon>
        <taxon>Amphibia</taxon>
        <taxon>Batrachia</taxon>
        <taxon>Caudata</taxon>
        <taxon>Salamandroidea</taxon>
        <taxon>Salamandridae</taxon>
        <taxon>Pleurodelinae</taxon>
        <taxon>Pleurodeles</taxon>
    </lineage>
</organism>
<gene>
    <name evidence="2" type="ORF">NDU88_005212</name>
</gene>
<dbReference type="Proteomes" id="UP001066276">
    <property type="component" value="Chromosome 1_1"/>
</dbReference>
<comment type="caution">
    <text evidence="2">The sequence shown here is derived from an EMBL/GenBank/DDBJ whole genome shotgun (WGS) entry which is preliminary data.</text>
</comment>
<sequence length="119" mass="13652">MVLPSSTSNTKEDARTWLRLKRKLHVNDQPESSAGWQTQRHRCKTSKHMQSKPTTEQAAKECAKVVKKLEPQHSSQVRSSSEKEIHHSGEDGMDIEDAMETLRRCPQAHFHDFLTAQMT</sequence>
<keyword evidence="3" id="KW-1185">Reference proteome</keyword>
<proteinExistence type="predicted"/>
<dbReference type="EMBL" id="JANPWB010000001">
    <property type="protein sequence ID" value="KAJ1217619.1"/>
    <property type="molecule type" value="Genomic_DNA"/>
</dbReference>
<feature type="region of interest" description="Disordered" evidence="1">
    <location>
        <begin position="69"/>
        <end position="91"/>
    </location>
</feature>
<feature type="compositionally biased region" description="Basic residues" evidence="1">
    <location>
        <begin position="39"/>
        <end position="50"/>
    </location>
</feature>
<protein>
    <submittedName>
        <fullName evidence="2">Uncharacterized protein</fullName>
    </submittedName>
</protein>
<feature type="compositionally biased region" description="Polar residues" evidence="1">
    <location>
        <begin position="29"/>
        <end position="38"/>
    </location>
</feature>
<feature type="region of interest" description="Disordered" evidence="1">
    <location>
        <begin position="27"/>
        <end position="57"/>
    </location>
</feature>
<name>A0AAV7WWF5_PLEWA</name>
<accession>A0AAV7WWF5</accession>
<feature type="compositionally biased region" description="Basic and acidic residues" evidence="1">
    <location>
        <begin position="80"/>
        <end position="90"/>
    </location>
</feature>